<comment type="caution">
    <text evidence="2">The sequence shown here is derived from an EMBL/GenBank/DDBJ whole genome shotgun (WGS) entry which is preliminary data.</text>
</comment>
<reference evidence="2" key="1">
    <citation type="submission" date="2020-11" db="EMBL/GenBank/DDBJ databases">
        <authorList>
            <consortium name="DOE Joint Genome Institute"/>
            <person name="Ahrendt S."/>
            <person name="Riley R."/>
            <person name="Andreopoulos W."/>
            <person name="Labutti K."/>
            <person name="Pangilinan J."/>
            <person name="Ruiz-Duenas F.J."/>
            <person name="Barrasa J.M."/>
            <person name="Sanchez-Garcia M."/>
            <person name="Camarero S."/>
            <person name="Miyauchi S."/>
            <person name="Serrano A."/>
            <person name="Linde D."/>
            <person name="Babiker R."/>
            <person name="Drula E."/>
            <person name="Ayuso-Fernandez I."/>
            <person name="Pacheco R."/>
            <person name="Padilla G."/>
            <person name="Ferreira P."/>
            <person name="Barriuso J."/>
            <person name="Kellner H."/>
            <person name="Castanera R."/>
            <person name="Alfaro M."/>
            <person name="Ramirez L."/>
            <person name="Pisabarro A.G."/>
            <person name="Kuo A."/>
            <person name="Tritt A."/>
            <person name="Lipzen A."/>
            <person name="He G."/>
            <person name="Yan M."/>
            <person name="Ng V."/>
            <person name="Cullen D."/>
            <person name="Martin F."/>
            <person name="Rosso M.-N."/>
            <person name="Henrissat B."/>
            <person name="Hibbett D."/>
            <person name="Martinez A.T."/>
            <person name="Grigoriev I.V."/>
        </authorList>
    </citation>
    <scope>NUCLEOTIDE SEQUENCE</scope>
    <source>
        <strain evidence="2">CIRM-BRFM 674</strain>
    </source>
</reference>
<evidence type="ECO:0000313" key="2">
    <source>
        <dbReference type="EMBL" id="KAF9480398.1"/>
    </source>
</evidence>
<feature type="transmembrane region" description="Helical" evidence="1">
    <location>
        <begin position="150"/>
        <end position="174"/>
    </location>
</feature>
<dbReference type="OrthoDB" id="3260657at2759"/>
<dbReference type="Gene3D" id="3.80.10.10">
    <property type="entry name" value="Ribonuclease Inhibitor"/>
    <property type="match status" value="1"/>
</dbReference>
<dbReference type="AlphaFoldDB" id="A0A9P6D279"/>
<dbReference type="EMBL" id="MU155195">
    <property type="protein sequence ID" value="KAF9480398.1"/>
    <property type="molecule type" value="Genomic_DNA"/>
</dbReference>
<evidence type="ECO:0000313" key="3">
    <source>
        <dbReference type="Proteomes" id="UP000807469"/>
    </source>
</evidence>
<dbReference type="Proteomes" id="UP000807469">
    <property type="component" value="Unassembled WGS sequence"/>
</dbReference>
<organism evidence="2 3">
    <name type="scientific">Pholiota conissans</name>
    <dbReference type="NCBI Taxonomy" id="109636"/>
    <lineage>
        <taxon>Eukaryota</taxon>
        <taxon>Fungi</taxon>
        <taxon>Dikarya</taxon>
        <taxon>Basidiomycota</taxon>
        <taxon>Agaricomycotina</taxon>
        <taxon>Agaricomycetes</taxon>
        <taxon>Agaricomycetidae</taxon>
        <taxon>Agaricales</taxon>
        <taxon>Agaricineae</taxon>
        <taxon>Strophariaceae</taxon>
        <taxon>Pholiota</taxon>
    </lineage>
</organism>
<keyword evidence="1" id="KW-0472">Membrane</keyword>
<dbReference type="SUPFAM" id="SSF52047">
    <property type="entry name" value="RNI-like"/>
    <property type="match status" value="1"/>
</dbReference>
<protein>
    <recommendedName>
        <fullName evidence="4">F-box domain-containing protein</fullName>
    </recommendedName>
</protein>
<keyword evidence="1" id="KW-0812">Transmembrane</keyword>
<proteinExistence type="predicted"/>
<keyword evidence="1" id="KW-1133">Transmembrane helix</keyword>
<accession>A0A9P6D279</accession>
<dbReference type="InterPro" id="IPR032675">
    <property type="entry name" value="LRR_dom_sf"/>
</dbReference>
<evidence type="ECO:0000256" key="1">
    <source>
        <dbReference type="SAM" id="Phobius"/>
    </source>
</evidence>
<gene>
    <name evidence="2" type="ORF">BDN70DRAFT_894184</name>
</gene>
<evidence type="ECO:0008006" key="4">
    <source>
        <dbReference type="Google" id="ProtNLM"/>
    </source>
</evidence>
<name>A0A9P6D279_9AGAR</name>
<sequence>MSSNSFRPLSGFPTRAQISINDFPNEVFGIIFQCCSEREIEEEICQPDNSESPLLLCHICSRWRNVAMSLPRLWTNMNFNLSIDWHDKDRYFFATNPARFAKEIEVLRFWRANQRSKATFLIISVDRGRFGRPWCIESQETPIRDEDMNFLLGIFSSTATLHISYLLTFLMIYVKERTGATMRFPNLVALKTEYELPKNDIPHPDDPPTVGRYFRDYINPLLSESPSFRRLSLHPADICASPSLFTKSWSSLTHLQIKDIGTVYMRTWFTFLSSLTNLKSAYFGIEGTIENDGDEAVAPAELNLPQLTSLLISVTTDDDTTILEFDPFLALIGHVKMPSLDELSLTRGVGWNRDGVVNTLYPILESAPNITFLALGPYITTSLTNDSDAVSDNMYGVISPINPISSYAPSLETLYIVWEAFPAIVNKEETLPGQFLEELCFSEGWLNLSSQDNKIDTVMIDIHTCPIKVQDEPRDPARTNWLREKRAVVHTSLTSWTRNHTEIARVTTFDAIYDYGLGDTVMEGFQSD</sequence>
<keyword evidence="3" id="KW-1185">Reference proteome</keyword>